<reference evidence="1" key="1">
    <citation type="journal article" date="2015" name="Nature">
        <title>Complex archaea that bridge the gap between prokaryotes and eukaryotes.</title>
        <authorList>
            <person name="Spang A."/>
            <person name="Saw J.H."/>
            <person name="Jorgensen S.L."/>
            <person name="Zaremba-Niedzwiedzka K."/>
            <person name="Martijn J."/>
            <person name="Lind A.E."/>
            <person name="van Eijk R."/>
            <person name="Schleper C."/>
            <person name="Guy L."/>
            <person name="Ettema T.J."/>
        </authorList>
    </citation>
    <scope>NUCLEOTIDE SEQUENCE</scope>
</reference>
<gene>
    <name evidence="1" type="ORF">LCGC14_1178630</name>
</gene>
<organism evidence="1">
    <name type="scientific">marine sediment metagenome</name>
    <dbReference type="NCBI Taxonomy" id="412755"/>
    <lineage>
        <taxon>unclassified sequences</taxon>
        <taxon>metagenomes</taxon>
        <taxon>ecological metagenomes</taxon>
    </lineage>
</organism>
<comment type="caution">
    <text evidence="1">The sequence shown here is derived from an EMBL/GenBank/DDBJ whole genome shotgun (WGS) entry which is preliminary data.</text>
</comment>
<dbReference type="AlphaFoldDB" id="A0A0F9LSN1"/>
<accession>A0A0F9LSN1</accession>
<proteinExistence type="predicted"/>
<evidence type="ECO:0000313" key="1">
    <source>
        <dbReference type="EMBL" id="KKM96393.1"/>
    </source>
</evidence>
<dbReference type="EMBL" id="LAZR01005888">
    <property type="protein sequence ID" value="KKM96393.1"/>
    <property type="molecule type" value="Genomic_DNA"/>
</dbReference>
<protein>
    <submittedName>
        <fullName evidence="1">Uncharacterized protein</fullName>
    </submittedName>
</protein>
<name>A0A0F9LSN1_9ZZZZ</name>
<sequence length="76" mass="8709">MAQRKSCEGKDGRTLRKGSRVEIHAHTTESGWHMSGFFGKVLEVLHDEKGPYLRIKLKGTRKGAERLARAYNITRR</sequence>